<dbReference type="EMBL" id="JAQIZZ010000005">
    <property type="protein sequence ID" value="KAJ5541716.1"/>
    <property type="molecule type" value="Genomic_DNA"/>
</dbReference>
<dbReference type="GO" id="GO:0019748">
    <property type="term" value="P:secondary metabolic process"/>
    <property type="evidence" value="ECO:0007669"/>
    <property type="project" value="TreeGrafter"/>
</dbReference>
<keyword evidence="1" id="KW-0378">Hydrolase</keyword>
<dbReference type="GO" id="GO:0072330">
    <property type="term" value="P:monocarboxylic acid biosynthetic process"/>
    <property type="evidence" value="ECO:0007669"/>
    <property type="project" value="UniProtKB-ARBA"/>
</dbReference>
<dbReference type="InterPro" id="IPR029058">
    <property type="entry name" value="AB_hydrolase_fold"/>
</dbReference>
<dbReference type="GO" id="GO:0005634">
    <property type="term" value="C:nucleus"/>
    <property type="evidence" value="ECO:0007669"/>
    <property type="project" value="TreeGrafter"/>
</dbReference>
<dbReference type="AlphaFoldDB" id="A0AAD6CX40"/>
<proteinExistence type="predicted"/>
<dbReference type="GO" id="GO:0017000">
    <property type="term" value="P:antibiotic biosynthetic process"/>
    <property type="evidence" value="ECO:0007669"/>
    <property type="project" value="UniProtKB-ARBA"/>
</dbReference>
<reference evidence="3 4" key="1">
    <citation type="journal article" date="2023" name="IMA Fungus">
        <title>Comparative genomic study of the Penicillium genus elucidates a diverse pangenome and 15 lateral gene transfer events.</title>
        <authorList>
            <person name="Petersen C."/>
            <person name="Sorensen T."/>
            <person name="Nielsen M.R."/>
            <person name="Sondergaard T.E."/>
            <person name="Sorensen J.L."/>
            <person name="Fitzpatrick D.A."/>
            <person name="Frisvad J.C."/>
            <person name="Nielsen K.L."/>
        </authorList>
    </citation>
    <scope>NUCLEOTIDE SEQUENCE [LARGE SCALE GENOMIC DNA]</scope>
    <source>
        <strain evidence="3 4">IBT 35679</strain>
    </source>
</reference>
<dbReference type="Gene3D" id="3.40.50.1820">
    <property type="entry name" value="alpha/beta hydrolase"/>
    <property type="match status" value="1"/>
</dbReference>
<keyword evidence="4" id="KW-1185">Reference proteome</keyword>
<dbReference type="InterPro" id="IPR005645">
    <property type="entry name" value="FSH-like_dom"/>
</dbReference>
<dbReference type="SUPFAM" id="SSF53474">
    <property type="entry name" value="alpha/beta-Hydrolases"/>
    <property type="match status" value="1"/>
</dbReference>
<dbReference type="Pfam" id="PF03959">
    <property type="entry name" value="FSH1"/>
    <property type="match status" value="1"/>
</dbReference>
<accession>A0AAD6CX40</accession>
<organism evidence="3 4">
    <name type="scientific">Penicillium frequentans</name>
    <dbReference type="NCBI Taxonomy" id="3151616"/>
    <lineage>
        <taxon>Eukaryota</taxon>
        <taxon>Fungi</taxon>
        <taxon>Dikarya</taxon>
        <taxon>Ascomycota</taxon>
        <taxon>Pezizomycotina</taxon>
        <taxon>Eurotiomycetes</taxon>
        <taxon>Eurotiomycetidae</taxon>
        <taxon>Eurotiales</taxon>
        <taxon>Aspergillaceae</taxon>
        <taxon>Penicillium</taxon>
    </lineage>
</organism>
<gene>
    <name evidence="3" type="ORF">N7494_006792</name>
</gene>
<dbReference type="PANTHER" id="PTHR48070">
    <property type="entry name" value="ESTERASE OVCA2"/>
    <property type="match status" value="1"/>
</dbReference>
<protein>
    <recommendedName>
        <fullName evidence="2">Serine hydrolase domain-containing protein</fullName>
    </recommendedName>
</protein>
<evidence type="ECO:0000313" key="4">
    <source>
        <dbReference type="Proteomes" id="UP001220324"/>
    </source>
</evidence>
<comment type="caution">
    <text evidence="3">The sequence shown here is derived from an EMBL/GenBank/DDBJ whole genome shotgun (WGS) entry which is preliminary data.</text>
</comment>
<sequence>MKVLCLHGKGTSGAIFKSQTSSLRAQLAQKNIQFDFIDGPFKSEPAAGVDLFYPPPYYGFWERGSVDDIRSSCEWLREYISKHGPYDAVMGFSQGTILASAYLLFHEEETPHLPAPFKIAIFHCGGVSFQVLQELGFNITPAMHARDLASRNALASSASAEAILRMGTSRWQGDNSGGGLSEQAIRDEIRGPVQISIPTVHVYGTKDPRYAAGVQLSGVCDPAKRRCYNHGGGHEIPRQSTVTSALVELFEWAMDAVDEAC</sequence>
<feature type="domain" description="Serine hydrolase" evidence="2">
    <location>
        <begin position="1"/>
        <end position="244"/>
    </location>
</feature>
<evidence type="ECO:0000313" key="3">
    <source>
        <dbReference type="EMBL" id="KAJ5541716.1"/>
    </source>
</evidence>
<evidence type="ECO:0000259" key="2">
    <source>
        <dbReference type="Pfam" id="PF03959"/>
    </source>
</evidence>
<dbReference type="GO" id="GO:0016787">
    <property type="term" value="F:hydrolase activity"/>
    <property type="evidence" value="ECO:0007669"/>
    <property type="project" value="UniProtKB-KW"/>
</dbReference>
<name>A0AAD6CX40_9EURO</name>
<evidence type="ECO:0000256" key="1">
    <source>
        <dbReference type="ARBA" id="ARBA00022801"/>
    </source>
</evidence>
<dbReference type="PANTHER" id="PTHR48070:SF7">
    <property type="entry name" value="SERINE HYDROLASE FSH DOMAIN-CONTAINING PROTEIN-RELATED"/>
    <property type="match status" value="1"/>
</dbReference>
<dbReference type="Proteomes" id="UP001220324">
    <property type="component" value="Unassembled WGS sequence"/>
</dbReference>
<dbReference type="GO" id="GO:0005737">
    <property type="term" value="C:cytoplasm"/>
    <property type="evidence" value="ECO:0007669"/>
    <property type="project" value="TreeGrafter"/>
</dbReference>
<dbReference type="InterPro" id="IPR050593">
    <property type="entry name" value="LovG"/>
</dbReference>